<evidence type="ECO:0000259" key="3">
    <source>
        <dbReference type="Pfam" id="PF25117"/>
    </source>
</evidence>
<dbReference type="Pfam" id="PF25116">
    <property type="entry name" value="CBM87_Agd3"/>
    <property type="match status" value="1"/>
</dbReference>
<feature type="domain" description="Agd3 C-terminal" evidence="3">
    <location>
        <begin position="666"/>
        <end position="733"/>
    </location>
</feature>
<dbReference type="SUPFAM" id="SSF88713">
    <property type="entry name" value="Glycoside hydrolase/deacetylase"/>
    <property type="match status" value="1"/>
</dbReference>
<comment type="caution">
    <text evidence="4">The sequence shown here is derived from an EMBL/GenBank/DDBJ whole genome shotgun (WGS) entry which is preliminary data.</text>
</comment>
<dbReference type="InterPro" id="IPR056827">
    <property type="entry name" value="CBM87_Agd3"/>
</dbReference>
<feature type="domain" description="Agd3 deacetylase" evidence="1">
    <location>
        <begin position="297"/>
        <end position="662"/>
    </location>
</feature>
<accession>A0A9P4MQ03</accession>
<dbReference type="GO" id="GO:0005975">
    <property type="term" value="P:carbohydrate metabolic process"/>
    <property type="evidence" value="ECO:0007669"/>
    <property type="project" value="InterPro"/>
</dbReference>
<dbReference type="InterPro" id="IPR056826">
    <property type="entry name" value="Agd3_CE"/>
</dbReference>
<sequence length="735" mass="78668">MGIGSSIIGGLGGTTTTSVKATTTAPTSTTSKISAALPVASAASSSSTTTTSSSVVASASSAVAGATVSNKFLILANDAGSAYTCSSGLNGYGIPYDSIVVPQTGFTLPALNSSATHGNYGGIIVYAEVAYNYGNNNWSSALTAAQWQQLYDYQVQFNVRMAQLSVFPGPNYGAAVVNSGCCNSGVEQLVSFTDVSDFATAGLKPNAGVSTQGLYHYPATITNTTTTKQIAAFAASSDGTYASNSVAAVINTFGARQQMAWFSGFDTTWSVTSTFVQHSWIHWMTRGVFSGRRRTLLNTQIDDVHLITDLYSPNGTQFRIRYQDLQNLIPWQASVNKRLPAGSNYIIELGHNGNGDIENATDSNAGAKACSPATAIEYPDQIDTALEFQKVLGTGTNIWPNTPTSYTWSLTCAKLDPLANWFTTASNLNGFAHISHTYTHMALNNATYADATREISFNQQWMKQIGISNAKLFSAKGLIPPAITGLHNGDAIRAWHDNGLTAVVGDNTRPILMNPINEYWPLITNLSTNGYDGFTVMPRWATTIYYNCDLPACTTLEWINTSGGKGTFTDLLNDARATNVRHLLHLHQDPFMFHQANLRNIDVPSSTVGDQSGQLSLLQIWVETVLQELMRLTTWPVITLKHDDLAVEFTNRMARDACGYALNWNYNAAGNAVTSVTLTANGNTCSVPIPVTVPGPVTVSGATATADQVGSDPLIMWVTLTGQPATLTLNTPVKW</sequence>
<dbReference type="OrthoDB" id="2113314at2759"/>
<name>A0A9P4MQ03_9PEZI</name>
<evidence type="ECO:0008006" key="6">
    <source>
        <dbReference type="Google" id="ProtNLM"/>
    </source>
</evidence>
<dbReference type="Pfam" id="PF25117">
    <property type="entry name" value="Agd3_C"/>
    <property type="match status" value="1"/>
</dbReference>
<dbReference type="InterPro" id="IPR011330">
    <property type="entry name" value="Glyco_hydro/deAcase_b/a-brl"/>
</dbReference>
<reference evidence="4" key="1">
    <citation type="journal article" date="2020" name="Stud. Mycol.">
        <title>101 Dothideomycetes genomes: a test case for predicting lifestyles and emergence of pathogens.</title>
        <authorList>
            <person name="Haridas S."/>
            <person name="Albert R."/>
            <person name="Binder M."/>
            <person name="Bloem J."/>
            <person name="Labutti K."/>
            <person name="Salamov A."/>
            <person name="Andreopoulos B."/>
            <person name="Baker S."/>
            <person name="Barry K."/>
            <person name="Bills G."/>
            <person name="Bluhm B."/>
            <person name="Cannon C."/>
            <person name="Castanera R."/>
            <person name="Culley D."/>
            <person name="Daum C."/>
            <person name="Ezra D."/>
            <person name="Gonzalez J."/>
            <person name="Henrissat B."/>
            <person name="Kuo A."/>
            <person name="Liang C."/>
            <person name="Lipzen A."/>
            <person name="Lutzoni F."/>
            <person name="Magnuson J."/>
            <person name="Mondo S."/>
            <person name="Nolan M."/>
            <person name="Ohm R."/>
            <person name="Pangilinan J."/>
            <person name="Park H.-J."/>
            <person name="Ramirez L."/>
            <person name="Alfaro M."/>
            <person name="Sun H."/>
            <person name="Tritt A."/>
            <person name="Yoshinaga Y."/>
            <person name="Zwiers L.-H."/>
            <person name="Turgeon B."/>
            <person name="Goodwin S."/>
            <person name="Spatafora J."/>
            <person name="Crous P."/>
            <person name="Grigoriev I."/>
        </authorList>
    </citation>
    <scope>NUCLEOTIDE SEQUENCE</scope>
    <source>
        <strain evidence="4">CBS 260.36</strain>
    </source>
</reference>
<keyword evidence="5" id="KW-1185">Reference proteome</keyword>
<gene>
    <name evidence="4" type="ORF">K461DRAFT_326030</name>
</gene>
<evidence type="ECO:0000313" key="5">
    <source>
        <dbReference type="Proteomes" id="UP000799439"/>
    </source>
</evidence>
<dbReference type="Proteomes" id="UP000799439">
    <property type="component" value="Unassembled WGS sequence"/>
</dbReference>
<proteinExistence type="predicted"/>
<evidence type="ECO:0000313" key="4">
    <source>
        <dbReference type="EMBL" id="KAF2157784.1"/>
    </source>
</evidence>
<dbReference type="InterPro" id="IPR056825">
    <property type="entry name" value="Agd3_C"/>
</dbReference>
<evidence type="ECO:0000259" key="1">
    <source>
        <dbReference type="Pfam" id="PF25115"/>
    </source>
</evidence>
<dbReference type="PANTHER" id="PTHR31002">
    <property type="entry name" value="SERIPAUPERIN"/>
    <property type="match status" value="1"/>
</dbReference>
<dbReference type="Pfam" id="PF25115">
    <property type="entry name" value="Agd3_CE"/>
    <property type="match status" value="1"/>
</dbReference>
<dbReference type="PANTHER" id="PTHR31002:SF34">
    <property type="entry name" value="CELL WALL PROTEIN CWP1-RELATED"/>
    <property type="match status" value="1"/>
</dbReference>
<protein>
    <recommendedName>
        <fullName evidence="6">Extracellular serine-rich protein</fullName>
    </recommendedName>
</protein>
<dbReference type="InterPro" id="IPR050788">
    <property type="entry name" value="Yeast_SRP1/TIP1_CWP"/>
</dbReference>
<organism evidence="4 5">
    <name type="scientific">Myriangium duriaei CBS 260.36</name>
    <dbReference type="NCBI Taxonomy" id="1168546"/>
    <lineage>
        <taxon>Eukaryota</taxon>
        <taxon>Fungi</taxon>
        <taxon>Dikarya</taxon>
        <taxon>Ascomycota</taxon>
        <taxon>Pezizomycotina</taxon>
        <taxon>Dothideomycetes</taxon>
        <taxon>Dothideomycetidae</taxon>
        <taxon>Myriangiales</taxon>
        <taxon>Myriangiaceae</taxon>
        <taxon>Myriangium</taxon>
    </lineage>
</organism>
<dbReference type="AlphaFoldDB" id="A0A9P4MQ03"/>
<evidence type="ECO:0000259" key="2">
    <source>
        <dbReference type="Pfam" id="PF25116"/>
    </source>
</evidence>
<feature type="domain" description="Agd3 CBM87" evidence="2">
    <location>
        <begin position="68"/>
        <end position="283"/>
    </location>
</feature>
<dbReference type="EMBL" id="ML996081">
    <property type="protein sequence ID" value="KAF2157784.1"/>
    <property type="molecule type" value="Genomic_DNA"/>
</dbReference>